<dbReference type="GO" id="GO:0008157">
    <property type="term" value="F:protein phosphatase 1 binding"/>
    <property type="evidence" value="ECO:0007669"/>
    <property type="project" value="TreeGrafter"/>
</dbReference>
<dbReference type="Gene3D" id="2.60.40.2440">
    <property type="entry name" value="Carbohydrate binding type-21 domain"/>
    <property type="match status" value="1"/>
</dbReference>
<evidence type="ECO:0000313" key="5">
    <source>
        <dbReference type="EMBL" id="VDM54096.1"/>
    </source>
</evidence>
<dbReference type="STRING" id="334426.A0A0R3PEK4"/>
<evidence type="ECO:0000256" key="2">
    <source>
        <dbReference type="ARBA" id="ARBA00023277"/>
    </source>
</evidence>
<keyword evidence="1 3" id="KW-0321">Glycogen metabolism</keyword>
<dbReference type="GO" id="GO:0005979">
    <property type="term" value="P:regulation of glycogen biosynthetic process"/>
    <property type="evidence" value="ECO:0007669"/>
    <property type="project" value="TreeGrafter"/>
</dbReference>
<dbReference type="PROSITE" id="PS51159">
    <property type="entry name" value="CBM21"/>
    <property type="match status" value="1"/>
</dbReference>
<evidence type="ECO:0000256" key="1">
    <source>
        <dbReference type="ARBA" id="ARBA00022600"/>
    </source>
</evidence>
<dbReference type="PANTHER" id="PTHR12307:SF48">
    <property type="entry name" value="PROTEIN PHOSPHATASE 1 REGULATORY SUBUNIT"/>
    <property type="match status" value="1"/>
</dbReference>
<dbReference type="GO" id="GO:0000164">
    <property type="term" value="C:protein phosphatase type 1 complex"/>
    <property type="evidence" value="ECO:0007669"/>
    <property type="project" value="TreeGrafter"/>
</dbReference>
<evidence type="ECO:0000313" key="6">
    <source>
        <dbReference type="Proteomes" id="UP000267027"/>
    </source>
</evidence>
<keyword evidence="6" id="KW-1185">Reference proteome</keyword>
<dbReference type="InterPro" id="IPR050782">
    <property type="entry name" value="PP1_regulatory_subunit_3"/>
</dbReference>
<dbReference type="Pfam" id="PF03370">
    <property type="entry name" value="CBM_21"/>
    <property type="match status" value="1"/>
</dbReference>
<dbReference type="InterPro" id="IPR038175">
    <property type="entry name" value="CBM21_dom_sf"/>
</dbReference>
<reference evidence="7" key="1">
    <citation type="submission" date="2017-02" db="UniProtKB">
        <authorList>
            <consortium name="WormBaseParasite"/>
        </authorList>
    </citation>
    <scope>IDENTIFICATION</scope>
</reference>
<dbReference type="GO" id="GO:0005977">
    <property type="term" value="P:glycogen metabolic process"/>
    <property type="evidence" value="ECO:0007669"/>
    <property type="project" value="UniProtKB-KW"/>
</dbReference>
<evidence type="ECO:0000259" key="4">
    <source>
        <dbReference type="PROSITE" id="PS51159"/>
    </source>
</evidence>
<dbReference type="WBParaSite" id="ACOC_0000251001-mRNA-1">
    <property type="protein sequence ID" value="ACOC_0000251001-mRNA-1"/>
    <property type="gene ID" value="ACOC_0000251001"/>
</dbReference>
<feature type="domain" description="CBM21" evidence="4">
    <location>
        <begin position="138"/>
        <end position="246"/>
    </location>
</feature>
<dbReference type="OrthoDB" id="1881at2759"/>
<evidence type="ECO:0000313" key="7">
    <source>
        <dbReference type="WBParaSite" id="ACOC_0000251001-mRNA-1"/>
    </source>
</evidence>
<dbReference type="EMBL" id="UYYA01000519">
    <property type="protein sequence ID" value="VDM54096.1"/>
    <property type="molecule type" value="Genomic_DNA"/>
</dbReference>
<dbReference type="OMA" id="HQIEFCI"/>
<dbReference type="GO" id="GO:2001069">
    <property type="term" value="F:glycogen binding"/>
    <property type="evidence" value="ECO:0007669"/>
    <property type="project" value="TreeGrafter"/>
</dbReference>
<dbReference type="InterPro" id="IPR005036">
    <property type="entry name" value="CBM21_dom"/>
</dbReference>
<dbReference type="InterPro" id="IPR017434">
    <property type="entry name" value="Pase-1_reg-su_3B/C/D_met"/>
</dbReference>
<organism evidence="7">
    <name type="scientific">Angiostrongylus costaricensis</name>
    <name type="common">Nematode worm</name>
    <dbReference type="NCBI Taxonomy" id="334426"/>
    <lineage>
        <taxon>Eukaryota</taxon>
        <taxon>Metazoa</taxon>
        <taxon>Ecdysozoa</taxon>
        <taxon>Nematoda</taxon>
        <taxon>Chromadorea</taxon>
        <taxon>Rhabditida</taxon>
        <taxon>Rhabditina</taxon>
        <taxon>Rhabditomorpha</taxon>
        <taxon>Strongyloidea</taxon>
        <taxon>Metastrongylidae</taxon>
        <taxon>Angiostrongylus</taxon>
    </lineage>
</organism>
<evidence type="ECO:0000256" key="3">
    <source>
        <dbReference type="PIRNR" id="PIRNR038207"/>
    </source>
</evidence>
<dbReference type="AlphaFoldDB" id="A0A0R3PEK4"/>
<protein>
    <recommendedName>
        <fullName evidence="3">Protein phosphatase 1 regulatory subunit</fullName>
    </recommendedName>
</protein>
<proteinExistence type="predicted"/>
<accession>A0A0R3PEK4</accession>
<dbReference type="Proteomes" id="UP000267027">
    <property type="component" value="Unassembled WGS sequence"/>
</dbReference>
<keyword evidence="2 3" id="KW-0119">Carbohydrate metabolism</keyword>
<dbReference type="PIRSF" id="PIRSF038207">
    <property type="entry name" value="PP1_GT_animal"/>
    <property type="match status" value="1"/>
</dbReference>
<dbReference type="PANTHER" id="PTHR12307">
    <property type="entry name" value="PROTEIN PHOSPHATASE 1 REGULATORY SUBUNIT"/>
    <property type="match status" value="1"/>
</dbReference>
<name>A0A0R3PEK4_ANGCS</name>
<reference evidence="5 6" key="2">
    <citation type="submission" date="2018-11" db="EMBL/GenBank/DDBJ databases">
        <authorList>
            <consortium name="Pathogen Informatics"/>
        </authorList>
    </citation>
    <scope>NUCLEOTIDE SEQUENCE [LARGE SCALE GENOMIC DNA]</scope>
    <source>
        <strain evidence="5 6">Costa Rica</strain>
    </source>
</reference>
<gene>
    <name evidence="5" type="ORF">ACOC_LOCUS2511</name>
</gene>
<sequence length="297" mass="34049">MVGEKGWETCYHSTPAGYFTGYRRAASFPFFGDHSLVPSSALKVRRIFEGLVPLFKSTKNFQVSFKAQKSVRFADDCGEELCSVRVITEPSDYPPEINPSVLRKLRGDIYEDEASQKDSAQTWNLLFKQPASEYVRFRETLEKDRVSLENVVIKTNWSKLVGTIKVANIAFEKKVFVRYTSNNWQSYMDRAATYQPSTSKVYDTFTFELDLPTVSDKSNRIEFCICYIANGAENWDSNGGENYKMERIDKNTAPKKSVPPLFGSLKYLNRDDAYSLSQTDWAHFASWKSLSTDGPYW</sequence>